<name>A0A4Q7N803_9BURK</name>
<dbReference type="Proteomes" id="UP000292445">
    <property type="component" value="Unassembled WGS sequence"/>
</dbReference>
<feature type="modified residue" description="4-aspartylphosphate" evidence="4">
    <location>
        <position position="603"/>
    </location>
</feature>
<feature type="domain" description="PAS" evidence="7">
    <location>
        <begin position="35"/>
        <end position="79"/>
    </location>
</feature>
<feature type="domain" description="Response regulatory" evidence="6">
    <location>
        <begin position="550"/>
        <end position="676"/>
    </location>
</feature>
<proteinExistence type="predicted"/>
<dbReference type="Gene3D" id="3.30.565.10">
    <property type="entry name" value="Histidine kinase-like ATPase, C-terminal domain"/>
    <property type="match status" value="1"/>
</dbReference>
<dbReference type="PRINTS" id="PR00344">
    <property type="entry name" value="BCTRLSENSOR"/>
</dbReference>
<dbReference type="PANTHER" id="PTHR43547:SF2">
    <property type="entry name" value="HYBRID SIGNAL TRANSDUCTION HISTIDINE KINASE C"/>
    <property type="match status" value="1"/>
</dbReference>
<dbReference type="CDD" id="cd00082">
    <property type="entry name" value="HisKA"/>
    <property type="match status" value="1"/>
</dbReference>
<dbReference type="SUPFAM" id="SSF55874">
    <property type="entry name" value="ATPase domain of HSP90 chaperone/DNA topoisomerase II/histidine kinase"/>
    <property type="match status" value="1"/>
</dbReference>
<keyword evidence="9" id="KW-1185">Reference proteome</keyword>
<dbReference type="InterPro" id="IPR035965">
    <property type="entry name" value="PAS-like_dom_sf"/>
</dbReference>
<dbReference type="InterPro" id="IPR000014">
    <property type="entry name" value="PAS"/>
</dbReference>
<dbReference type="SMART" id="SM00091">
    <property type="entry name" value="PAS"/>
    <property type="match status" value="2"/>
</dbReference>
<evidence type="ECO:0000259" key="5">
    <source>
        <dbReference type="PROSITE" id="PS50109"/>
    </source>
</evidence>
<dbReference type="SUPFAM" id="SSF55785">
    <property type="entry name" value="PYP-like sensor domain (PAS domain)"/>
    <property type="match status" value="2"/>
</dbReference>
<dbReference type="OrthoDB" id="219325at2"/>
<dbReference type="PANTHER" id="PTHR43547">
    <property type="entry name" value="TWO-COMPONENT HISTIDINE KINASE"/>
    <property type="match status" value="1"/>
</dbReference>
<dbReference type="SMART" id="SM00388">
    <property type="entry name" value="HisKA"/>
    <property type="match status" value="1"/>
</dbReference>
<comment type="catalytic activity">
    <reaction evidence="1">
        <text>ATP + protein L-histidine = ADP + protein N-phospho-L-histidine.</text>
        <dbReference type="EC" id="2.7.13.3"/>
    </reaction>
</comment>
<dbReference type="Pfam" id="PF00072">
    <property type="entry name" value="Response_reg"/>
    <property type="match status" value="1"/>
</dbReference>
<dbReference type="NCBIfam" id="TIGR00229">
    <property type="entry name" value="sensory_box"/>
    <property type="match status" value="1"/>
</dbReference>
<feature type="domain" description="Histidine kinase" evidence="5">
    <location>
        <begin position="306"/>
        <end position="525"/>
    </location>
</feature>
<dbReference type="EMBL" id="SGXC01000003">
    <property type="protein sequence ID" value="RZS78160.1"/>
    <property type="molecule type" value="Genomic_DNA"/>
</dbReference>
<evidence type="ECO:0000259" key="6">
    <source>
        <dbReference type="PROSITE" id="PS50110"/>
    </source>
</evidence>
<sequence>MVPLIAQDKEADEHAALFSRLNMVARRVSQAAAPSDSSYRRLAEHAPGVLWSASATGEWLYVNPAWTRLTGQPAEQALGWGWLACVPADQRDRVRAAVVKGAADAAPFEVVHGLATVGGRQVDAHTQAHPSLQANQQFVGFSGTCLPLRESAAARLPADDEPDGRQLLDLLPHAVVAYDSSLRYLYANRAAGELFGIEPAVFAGKTARELGVAPYIAAAYEQAVADTLAARAPQSFDYRIDTGSSTRHFRVRVVADGEGRRAVASTFDVSAWVRVQVEQDTLLLREQAARTQAETAIGIRDQFLSMVSHELRSPLNGIQSWAHVLESRVDAGVPTVARALAGIRTGVQQQVRLIDELLDATHAMTGRLQLSMAMEALAPIVERAIARAAPKAAERKVSLRAELPPGDVRVWGSAERIEQMVGHLLGNAIKFSQPDSQVSVRIEAAQDEARIAVGDTGKGIAADVMPYLFDPFRQLDAFRARRPDGLGLGLTLVRHLAELQGGRVAAQSAGDGQGAVFSIYLPLAGEGQASTPVARPEAAAVPAGTLSDVRILLVEGHAEARGALAESLQQAGGAVVACESGALALEHLRRAGAGELPHVIVSDMTLPGMDGSDTLARIRELERGAPERFPLPTPAVALSSASRCEDRIGALAAGFQVYLAKPVEFPQLVGLIQNLARTASLERP</sequence>
<dbReference type="InterPro" id="IPR011006">
    <property type="entry name" value="CheY-like_superfamily"/>
</dbReference>
<evidence type="ECO:0000256" key="3">
    <source>
        <dbReference type="ARBA" id="ARBA00022553"/>
    </source>
</evidence>
<dbReference type="PROSITE" id="PS50112">
    <property type="entry name" value="PAS"/>
    <property type="match status" value="2"/>
</dbReference>
<dbReference type="InterPro" id="IPR036097">
    <property type="entry name" value="HisK_dim/P_sf"/>
</dbReference>
<dbReference type="InterPro" id="IPR001789">
    <property type="entry name" value="Sig_transdc_resp-reg_receiver"/>
</dbReference>
<dbReference type="SMART" id="SM00448">
    <property type="entry name" value="REC"/>
    <property type="match status" value="1"/>
</dbReference>
<evidence type="ECO:0000313" key="8">
    <source>
        <dbReference type="EMBL" id="RZS78160.1"/>
    </source>
</evidence>
<dbReference type="SUPFAM" id="SSF47384">
    <property type="entry name" value="Homodimeric domain of signal transducing histidine kinase"/>
    <property type="match status" value="1"/>
</dbReference>
<accession>A0A4Q7N803</accession>
<dbReference type="InterPro" id="IPR005467">
    <property type="entry name" value="His_kinase_dom"/>
</dbReference>
<dbReference type="Pfam" id="PF00989">
    <property type="entry name" value="PAS"/>
    <property type="match status" value="1"/>
</dbReference>
<dbReference type="EC" id="2.7.13.3" evidence="2"/>
<protein>
    <recommendedName>
        <fullName evidence="2">histidine kinase</fullName>
        <ecNumber evidence="2">2.7.13.3</ecNumber>
    </recommendedName>
</protein>
<feature type="domain" description="PAS" evidence="7">
    <location>
        <begin position="160"/>
        <end position="206"/>
    </location>
</feature>
<evidence type="ECO:0000313" key="9">
    <source>
        <dbReference type="Proteomes" id="UP000292445"/>
    </source>
</evidence>
<dbReference type="PROSITE" id="PS50110">
    <property type="entry name" value="RESPONSE_REGULATORY"/>
    <property type="match status" value="1"/>
</dbReference>
<dbReference type="InterPro" id="IPR003594">
    <property type="entry name" value="HATPase_dom"/>
</dbReference>
<dbReference type="InterPro" id="IPR013767">
    <property type="entry name" value="PAS_fold"/>
</dbReference>
<dbReference type="Pfam" id="PF00512">
    <property type="entry name" value="HisKA"/>
    <property type="match status" value="1"/>
</dbReference>
<dbReference type="GO" id="GO:0000155">
    <property type="term" value="F:phosphorelay sensor kinase activity"/>
    <property type="evidence" value="ECO:0007669"/>
    <property type="project" value="InterPro"/>
</dbReference>
<dbReference type="Pfam" id="PF08448">
    <property type="entry name" value="PAS_4"/>
    <property type="match status" value="1"/>
</dbReference>
<dbReference type="InterPro" id="IPR004358">
    <property type="entry name" value="Sig_transdc_His_kin-like_C"/>
</dbReference>
<dbReference type="PROSITE" id="PS50109">
    <property type="entry name" value="HIS_KIN"/>
    <property type="match status" value="1"/>
</dbReference>
<dbReference type="Pfam" id="PF02518">
    <property type="entry name" value="HATPase_c"/>
    <property type="match status" value="1"/>
</dbReference>
<comment type="caution">
    <text evidence="8">The sequence shown here is derived from an EMBL/GenBank/DDBJ whole genome shotgun (WGS) entry which is preliminary data.</text>
</comment>
<evidence type="ECO:0000256" key="4">
    <source>
        <dbReference type="PROSITE-ProRule" id="PRU00169"/>
    </source>
</evidence>
<reference evidence="8 9" key="1">
    <citation type="submission" date="2019-02" db="EMBL/GenBank/DDBJ databases">
        <title>Genomic Encyclopedia of Type Strains, Phase IV (KMG-IV): sequencing the most valuable type-strain genomes for metagenomic binning, comparative biology and taxonomic classification.</title>
        <authorList>
            <person name="Goeker M."/>
        </authorList>
    </citation>
    <scope>NUCLEOTIDE SEQUENCE [LARGE SCALE GENOMIC DNA]</scope>
    <source>
        <strain evidence="8 9">K24</strain>
    </source>
</reference>
<evidence type="ECO:0000256" key="1">
    <source>
        <dbReference type="ARBA" id="ARBA00000085"/>
    </source>
</evidence>
<dbReference type="SMART" id="SM00387">
    <property type="entry name" value="HATPase_c"/>
    <property type="match status" value="1"/>
</dbReference>
<organism evidence="8 9">
    <name type="scientific">Pigmentiphaga kullae</name>
    <dbReference type="NCBI Taxonomy" id="151784"/>
    <lineage>
        <taxon>Bacteria</taxon>
        <taxon>Pseudomonadati</taxon>
        <taxon>Pseudomonadota</taxon>
        <taxon>Betaproteobacteria</taxon>
        <taxon>Burkholderiales</taxon>
        <taxon>Alcaligenaceae</taxon>
        <taxon>Pigmentiphaga</taxon>
    </lineage>
</organism>
<dbReference type="GO" id="GO:0006355">
    <property type="term" value="P:regulation of DNA-templated transcription"/>
    <property type="evidence" value="ECO:0007669"/>
    <property type="project" value="InterPro"/>
</dbReference>
<dbReference type="CDD" id="cd00130">
    <property type="entry name" value="PAS"/>
    <property type="match status" value="2"/>
</dbReference>
<evidence type="ECO:0000256" key="2">
    <source>
        <dbReference type="ARBA" id="ARBA00012438"/>
    </source>
</evidence>
<dbReference type="InterPro" id="IPR003661">
    <property type="entry name" value="HisK_dim/P_dom"/>
</dbReference>
<dbReference type="Gene3D" id="3.30.450.20">
    <property type="entry name" value="PAS domain"/>
    <property type="match status" value="2"/>
</dbReference>
<evidence type="ECO:0000259" key="7">
    <source>
        <dbReference type="PROSITE" id="PS50112"/>
    </source>
</evidence>
<gene>
    <name evidence="8" type="ORF">EV675_4801</name>
</gene>
<dbReference type="AlphaFoldDB" id="A0A4Q7N803"/>
<dbReference type="Gene3D" id="1.10.287.130">
    <property type="match status" value="1"/>
</dbReference>
<dbReference type="Gene3D" id="3.40.50.2300">
    <property type="match status" value="1"/>
</dbReference>
<dbReference type="InterPro" id="IPR013656">
    <property type="entry name" value="PAS_4"/>
</dbReference>
<keyword evidence="3 4" id="KW-0597">Phosphoprotein</keyword>
<dbReference type="InterPro" id="IPR036890">
    <property type="entry name" value="HATPase_C_sf"/>
</dbReference>
<dbReference type="SUPFAM" id="SSF52172">
    <property type="entry name" value="CheY-like"/>
    <property type="match status" value="1"/>
</dbReference>